<dbReference type="PANTHER" id="PTHR23510:SF3">
    <property type="entry name" value="MAJOR FACILITATOR SUPERFAMILY DOMAIN-CONTAINING PROTEIN 8"/>
    <property type="match status" value="1"/>
</dbReference>
<dbReference type="PANTHER" id="PTHR23510">
    <property type="entry name" value="INNER MEMBRANE TRANSPORT PROTEIN YAJR"/>
    <property type="match status" value="1"/>
</dbReference>
<feature type="transmembrane region" description="Helical" evidence="7">
    <location>
        <begin position="289"/>
        <end position="311"/>
    </location>
</feature>
<dbReference type="SUPFAM" id="SSF103473">
    <property type="entry name" value="MFS general substrate transporter"/>
    <property type="match status" value="1"/>
</dbReference>
<dbReference type="GO" id="GO:0005765">
    <property type="term" value="C:lysosomal membrane"/>
    <property type="evidence" value="ECO:0007669"/>
    <property type="project" value="TreeGrafter"/>
</dbReference>
<evidence type="ECO:0000256" key="1">
    <source>
        <dbReference type="ARBA" id="ARBA00004127"/>
    </source>
</evidence>
<evidence type="ECO:0000256" key="6">
    <source>
        <dbReference type="SAM" id="MobiDB-lite"/>
    </source>
</evidence>
<dbReference type="Proteomes" id="UP000887574">
    <property type="component" value="Unplaced"/>
</dbReference>
<evidence type="ECO:0000256" key="7">
    <source>
        <dbReference type="SAM" id="Phobius"/>
    </source>
</evidence>
<comment type="subcellular location">
    <subcellularLocation>
        <location evidence="1">Endomembrane system</location>
        <topology evidence="1">Multi-pass membrane protein</topology>
    </subcellularLocation>
</comment>
<feature type="transmembrane region" description="Helical" evidence="7">
    <location>
        <begin position="106"/>
        <end position="124"/>
    </location>
</feature>
<keyword evidence="8" id="KW-1185">Reference proteome</keyword>
<dbReference type="AlphaFoldDB" id="A0A915CKZ4"/>
<dbReference type="Pfam" id="PF07690">
    <property type="entry name" value="MFS_1"/>
    <property type="match status" value="1"/>
</dbReference>
<keyword evidence="4 7" id="KW-1133">Transmembrane helix</keyword>
<feature type="region of interest" description="Disordered" evidence="6">
    <location>
        <begin position="475"/>
        <end position="516"/>
    </location>
</feature>
<proteinExistence type="predicted"/>
<keyword evidence="3 7" id="KW-0812">Transmembrane</keyword>
<dbReference type="InterPro" id="IPR011701">
    <property type="entry name" value="MFS"/>
</dbReference>
<evidence type="ECO:0000313" key="9">
    <source>
        <dbReference type="WBParaSite" id="jg1025"/>
    </source>
</evidence>
<reference evidence="9" key="1">
    <citation type="submission" date="2022-11" db="UniProtKB">
        <authorList>
            <consortium name="WormBaseParasite"/>
        </authorList>
    </citation>
    <scope>IDENTIFICATION</scope>
</reference>
<dbReference type="GO" id="GO:0022857">
    <property type="term" value="F:transmembrane transporter activity"/>
    <property type="evidence" value="ECO:0007669"/>
    <property type="project" value="InterPro"/>
</dbReference>
<evidence type="ECO:0000256" key="4">
    <source>
        <dbReference type="ARBA" id="ARBA00022989"/>
    </source>
</evidence>
<protein>
    <submittedName>
        <fullName evidence="9">Uncharacterized protein</fullName>
    </submittedName>
</protein>
<keyword evidence="5 7" id="KW-0472">Membrane</keyword>
<feature type="transmembrane region" description="Helical" evidence="7">
    <location>
        <begin position="39"/>
        <end position="63"/>
    </location>
</feature>
<dbReference type="InterPro" id="IPR036259">
    <property type="entry name" value="MFS_trans_sf"/>
</dbReference>
<feature type="transmembrane region" description="Helical" evidence="7">
    <location>
        <begin position="151"/>
        <end position="173"/>
    </location>
</feature>
<feature type="transmembrane region" description="Helical" evidence="7">
    <location>
        <begin position="265"/>
        <end position="283"/>
    </location>
</feature>
<evidence type="ECO:0000256" key="3">
    <source>
        <dbReference type="ARBA" id="ARBA00022692"/>
    </source>
</evidence>
<evidence type="ECO:0000313" key="8">
    <source>
        <dbReference type="Proteomes" id="UP000887574"/>
    </source>
</evidence>
<feature type="transmembrane region" description="Helical" evidence="7">
    <location>
        <begin position="193"/>
        <end position="217"/>
    </location>
</feature>
<organism evidence="8 9">
    <name type="scientific">Ditylenchus dipsaci</name>
    <dbReference type="NCBI Taxonomy" id="166011"/>
    <lineage>
        <taxon>Eukaryota</taxon>
        <taxon>Metazoa</taxon>
        <taxon>Ecdysozoa</taxon>
        <taxon>Nematoda</taxon>
        <taxon>Chromadorea</taxon>
        <taxon>Rhabditida</taxon>
        <taxon>Tylenchina</taxon>
        <taxon>Tylenchomorpha</taxon>
        <taxon>Sphaerularioidea</taxon>
        <taxon>Anguinidae</taxon>
        <taxon>Anguininae</taxon>
        <taxon>Ditylenchus</taxon>
    </lineage>
</organism>
<dbReference type="WBParaSite" id="jg1025">
    <property type="protein sequence ID" value="jg1025"/>
    <property type="gene ID" value="jg1025"/>
</dbReference>
<evidence type="ECO:0000256" key="5">
    <source>
        <dbReference type="ARBA" id="ARBA00023136"/>
    </source>
</evidence>
<feature type="transmembrane region" description="Helical" evidence="7">
    <location>
        <begin position="75"/>
        <end position="94"/>
    </location>
</feature>
<keyword evidence="2" id="KW-0813">Transport</keyword>
<name>A0A915CKZ4_9BILA</name>
<dbReference type="Gene3D" id="1.20.1250.20">
    <property type="entry name" value="MFS general substrate transporter like domains"/>
    <property type="match status" value="1"/>
</dbReference>
<sequence length="516" mass="56584">MSLGSEPPPVTPISIIPPGDCIETASIATVTGKSDWCSLYIATFLSFCCAVQFSLYFSSLWPFLQIIDKSSTERFFGSIVAVYSLGQMLSSPVVGYLSNRLRKINGLLYVGVALMFFGNAVYFCPTTATRNISLLKAYASTASVPKDRSRAIAFVTGGVALGMTMGPAFQLLFTPIGYPGWKINLLGVKMRLSMYTAPAYMACAMNLVSAAAIYFLFRESYAGIVPGKSHSITADGQKISLIPKFDPVAVALCHLTRFTQMFVNTNLETIGAPLAAVMFSWTHTQVVEYMATAQAIMSFLAFLTYICFIVFRLDKLMNFRLNCMISLAALIVFHLLTYSYPFLSGHIQTFNSTTVHNKTGALGCNIDRFSWCTLVKPLNPIVFYGCYILIIGPRRQGTQQGILQMSGGSARMIGPVVISSLYTSYGPPSLFYKRMVPLEMHSTKLGPCSVNGSLINNELGSASRGDEQRPFIVITRDKSEGTDQQQDEEDDDNNDQNNTTVSTVCSIRADSVNQKK</sequence>
<dbReference type="GO" id="GO:0012505">
    <property type="term" value="C:endomembrane system"/>
    <property type="evidence" value="ECO:0007669"/>
    <property type="project" value="UniProtKB-SubCell"/>
</dbReference>
<dbReference type="InterPro" id="IPR051068">
    <property type="entry name" value="MFS_Domain-Containing_Protein"/>
</dbReference>
<accession>A0A915CKZ4</accession>
<evidence type="ECO:0000256" key="2">
    <source>
        <dbReference type="ARBA" id="ARBA00022448"/>
    </source>
</evidence>
<feature type="transmembrane region" description="Helical" evidence="7">
    <location>
        <begin position="323"/>
        <end position="343"/>
    </location>
</feature>
<feature type="compositionally biased region" description="Acidic residues" evidence="6">
    <location>
        <begin position="485"/>
        <end position="494"/>
    </location>
</feature>